<keyword evidence="4" id="KW-1185">Reference proteome</keyword>
<dbReference type="GO" id="GO:0005634">
    <property type="term" value="C:nucleus"/>
    <property type="evidence" value="ECO:0007669"/>
    <property type="project" value="InterPro"/>
</dbReference>
<dbReference type="AlphaFoldDB" id="A0A4S4M427"/>
<feature type="domain" description="TRIP4/RQT4 C2HC5-type zinc finger" evidence="2">
    <location>
        <begin position="70"/>
        <end position="125"/>
    </location>
</feature>
<evidence type="ECO:0000313" key="4">
    <source>
        <dbReference type="Proteomes" id="UP000308730"/>
    </source>
</evidence>
<dbReference type="GO" id="GO:0180022">
    <property type="term" value="C:RQC-trigger complex"/>
    <property type="evidence" value="ECO:0007669"/>
    <property type="project" value="InterPro"/>
</dbReference>
<sequence>MYTPAWHQKTSSSLPSDRIPPAYKQPGGNALKGNGKQKEVPKSRAVQELEELKGGLTYADGQAKDPDGGCFCLDLRIAARVHALSSYTPICRQCGLILCSLNRPQFACPHCVAQLMTSAAREALVASLDTQIEETLAKEERERQQAVEDARQAAGAFPSLRGAAAAPLTGPLDAHPVNQTHKVLSLNSKTRKITVESRRTLPPSAPVSAPTSDAENQIAEKVPPRISHPPADVVVPHPLTNSDRLWARVG</sequence>
<feature type="region of interest" description="Disordered" evidence="1">
    <location>
        <begin position="194"/>
        <end position="216"/>
    </location>
</feature>
<reference evidence="3 4" key="1">
    <citation type="submission" date="2019-02" db="EMBL/GenBank/DDBJ databases">
        <title>Genome sequencing of the rare red list fungi Antrodiella citrinella (Flaviporus citrinellus).</title>
        <authorList>
            <person name="Buettner E."/>
            <person name="Kellner H."/>
        </authorList>
    </citation>
    <scope>NUCLEOTIDE SEQUENCE [LARGE SCALE GENOMIC DNA]</scope>
    <source>
        <strain evidence="3 4">DSM 108506</strain>
    </source>
</reference>
<dbReference type="Pfam" id="PF06221">
    <property type="entry name" value="zf-C2HC5"/>
    <property type="match status" value="1"/>
</dbReference>
<gene>
    <name evidence="3" type="ORF">EUX98_g8829</name>
</gene>
<dbReference type="EMBL" id="SGPM01000554">
    <property type="protein sequence ID" value="THH19148.1"/>
    <property type="molecule type" value="Genomic_DNA"/>
</dbReference>
<dbReference type="GO" id="GO:0008270">
    <property type="term" value="F:zinc ion binding"/>
    <property type="evidence" value="ECO:0007669"/>
    <property type="project" value="InterPro"/>
</dbReference>
<accession>A0A4S4M427</accession>
<dbReference type="Proteomes" id="UP000308730">
    <property type="component" value="Unassembled WGS sequence"/>
</dbReference>
<dbReference type="InterPro" id="IPR009349">
    <property type="entry name" value="TRIP4/RQT4_C2HC5_Znf"/>
</dbReference>
<evidence type="ECO:0000259" key="2">
    <source>
        <dbReference type="Pfam" id="PF06221"/>
    </source>
</evidence>
<dbReference type="OrthoDB" id="338816at2759"/>
<evidence type="ECO:0000313" key="3">
    <source>
        <dbReference type="EMBL" id="THH19148.1"/>
    </source>
</evidence>
<feature type="region of interest" description="Disordered" evidence="1">
    <location>
        <begin position="1"/>
        <end position="43"/>
    </location>
</feature>
<protein>
    <recommendedName>
        <fullName evidence="2">TRIP4/RQT4 C2HC5-type zinc finger domain-containing protein</fullName>
    </recommendedName>
</protein>
<proteinExistence type="predicted"/>
<name>A0A4S4M427_9APHY</name>
<dbReference type="GO" id="GO:0072344">
    <property type="term" value="P:rescue of stalled ribosome"/>
    <property type="evidence" value="ECO:0007669"/>
    <property type="project" value="InterPro"/>
</dbReference>
<evidence type="ECO:0000256" key="1">
    <source>
        <dbReference type="SAM" id="MobiDB-lite"/>
    </source>
</evidence>
<comment type="caution">
    <text evidence="3">The sequence shown here is derived from an EMBL/GenBank/DDBJ whole genome shotgun (WGS) entry which is preliminary data.</text>
</comment>
<organism evidence="3 4">
    <name type="scientific">Antrodiella citrinella</name>
    <dbReference type="NCBI Taxonomy" id="2447956"/>
    <lineage>
        <taxon>Eukaryota</taxon>
        <taxon>Fungi</taxon>
        <taxon>Dikarya</taxon>
        <taxon>Basidiomycota</taxon>
        <taxon>Agaricomycotina</taxon>
        <taxon>Agaricomycetes</taxon>
        <taxon>Polyporales</taxon>
        <taxon>Steccherinaceae</taxon>
        <taxon>Antrodiella</taxon>
    </lineage>
</organism>